<keyword evidence="4" id="KW-0809">Transit peptide</keyword>
<protein>
    <recommendedName>
        <fullName evidence="11">Transcription factor A, mitochondrial</fullName>
    </recommendedName>
</protein>
<dbReference type="CTD" id="7019"/>
<dbReference type="FunFam" id="1.10.30.10:FF:000043">
    <property type="entry name" value="Transcription factor A, mitochondrial"/>
    <property type="match status" value="1"/>
</dbReference>
<dbReference type="PROSITE" id="PS50118">
    <property type="entry name" value="HMG_BOX_2"/>
    <property type="match status" value="2"/>
</dbReference>
<evidence type="ECO:0000256" key="1">
    <source>
        <dbReference type="ARBA" id="ARBA00004436"/>
    </source>
</evidence>
<feature type="domain" description="HMG box" evidence="16">
    <location>
        <begin position="47"/>
        <end position="115"/>
    </location>
</feature>
<evidence type="ECO:0000259" key="16">
    <source>
        <dbReference type="PROSITE" id="PS50118"/>
    </source>
</evidence>
<dbReference type="GO" id="GO:0006357">
    <property type="term" value="P:regulation of transcription by RNA polymerase II"/>
    <property type="evidence" value="ECO:0007669"/>
    <property type="project" value="TreeGrafter"/>
</dbReference>
<dbReference type="PANTHER" id="PTHR48112">
    <property type="entry name" value="HIGH MOBILITY GROUP PROTEIN DSP1"/>
    <property type="match status" value="1"/>
</dbReference>
<dbReference type="SUPFAM" id="SSF47095">
    <property type="entry name" value="HMG-box"/>
    <property type="match status" value="2"/>
</dbReference>
<evidence type="ECO:0000256" key="12">
    <source>
        <dbReference type="ARBA" id="ARBA00045216"/>
    </source>
</evidence>
<feature type="domain" description="HMG box" evidence="16">
    <location>
        <begin position="152"/>
        <end position="216"/>
    </location>
</feature>
<evidence type="ECO:0000256" key="3">
    <source>
        <dbReference type="ARBA" id="ARBA00022737"/>
    </source>
</evidence>
<evidence type="ECO:0000256" key="5">
    <source>
        <dbReference type="ARBA" id="ARBA00023015"/>
    </source>
</evidence>
<feature type="DNA-binding region" description="HMG box" evidence="14">
    <location>
        <begin position="47"/>
        <end position="115"/>
    </location>
</feature>
<evidence type="ECO:0000256" key="13">
    <source>
        <dbReference type="ARBA" id="ARBA00046467"/>
    </source>
</evidence>
<keyword evidence="10" id="KW-1135">Mitochondrion nucleoid</keyword>
<evidence type="ECO:0000256" key="6">
    <source>
        <dbReference type="ARBA" id="ARBA00023125"/>
    </source>
</evidence>
<dbReference type="KEGG" id="char:105891212"/>
<comment type="function">
    <text evidence="12">Binds to the mitochondrial light strand promoter and functions in mitochondrial transcription regulation. Component of the mitochondrial transcription initiation complex, composed at least of TFB2M, TFAM and POLRMT that is required for basal transcription of mitochondrial DNA. In this complex, TFAM recruits POLRMT to a specific promoter whereas TFB2M induces structural changes in POLRMT to enable promoter opening and trapping of the DNA non-template strand. Required for accurate and efficient promoter recognition by the mitochondrial RNA polymerase. Promotes transcription initiation from the HSP1 and the light strand promoter by binding immediately upstream of transcriptional start sites. Is able to unwind DNA. Bends the mitochondrial light strand promoter DNA into a U-turn shape via its HMG boxes. Required for maintenance of normal levels of mitochondrial DNA. May play a role in organizing and compacting mitochondrial DNA.</text>
</comment>
<comment type="subcellular location">
    <subcellularLocation>
        <location evidence="1">Mitochondrion matrix</location>
        <location evidence="1">Mitochondrion nucleoid</location>
    </subcellularLocation>
</comment>
<dbReference type="GO" id="GO:0042645">
    <property type="term" value="C:mitochondrial nucleoid"/>
    <property type="evidence" value="ECO:0007669"/>
    <property type="project" value="UniProtKB-SubCell"/>
</dbReference>
<evidence type="ECO:0000256" key="2">
    <source>
        <dbReference type="ARBA" id="ARBA00022553"/>
    </source>
</evidence>
<comment type="subunit">
    <text evidence="13">Monomer; binds DNA as a monomer. Homodimer. Component of the mitochondrial transcription initiation complex, composed at least of TFB2M, TFAM and POLRMT. In this complex TFAM recruits POLRMT to the promoter whereas TFB2M induces structural changes in POLRMT to enable promoter opening and trapping of the DNA non-template strand. Upon metabolic stress, forms a complex composed of FOXO3, SIRT3, TFAM and POLRMT. Interacts with TFB1M and TFB2M. Interacts with CLPX; this enhances DNA-binding.</text>
</comment>
<evidence type="ECO:0000256" key="4">
    <source>
        <dbReference type="ARBA" id="ARBA00022946"/>
    </source>
</evidence>
<evidence type="ECO:0000313" key="18">
    <source>
        <dbReference type="RefSeq" id="XP_012672829.2"/>
    </source>
</evidence>
<keyword evidence="3" id="KW-0677">Repeat</keyword>
<evidence type="ECO:0000256" key="9">
    <source>
        <dbReference type="ARBA" id="ARBA00023163"/>
    </source>
</evidence>
<reference evidence="18" key="1">
    <citation type="submission" date="2025-08" db="UniProtKB">
        <authorList>
            <consortium name="RefSeq"/>
        </authorList>
    </citation>
    <scope>IDENTIFICATION</scope>
</reference>
<sequence>MAPLSFMAAGINILTKSFGLFSSASLARCSCAITAAKPFSTAAGGPPKRPLTGYMRFVKEQQPQVTRQYPDAKAVEVIRKVAERWRGLTLIQKQPFEQAALVDRNQYKVTMQRFQAQLTPEQSAVLVEEKRQKRAKRKNIKKKRELTSLGKPKRPRIAFNIFMSEHFEEARGDTMPAKMKSLLEDWKNLYMTQKQVYVQLAEDDKVRYKTEMKTWEDHMVEIGRQDLIRRKEKTARKTTKAGKKKPVSKVKKLKTVAKKPLAAAKKTTTTTTTKTTGRNTRKA</sequence>
<dbReference type="Gene3D" id="1.10.30.10">
    <property type="entry name" value="High mobility group box domain"/>
    <property type="match status" value="2"/>
</dbReference>
<dbReference type="Pfam" id="PF00505">
    <property type="entry name" value="HMG_box"/>
    <property type="match status" value="1"/>
</dbReference>
<evidence type="ECO:0000256" key="14">
    <source>
        <dbReference type="PROSITE-ProRule" id="PRU00267"/>
    </source>
</evidence>
<dbReference type="Pfam" id="PF09011">
    <property type="entry name" value="HMG_box_2"/>
    <property type="match status" value="1"/>
</dbReference>
<keyword evidence="14" id="KW-0539">Nucleus</keyword>
<keyword evidence="5" id="KW-0805">Transcription regulation</keyword>
<dbReference type="OrthoDB" id="5550281at2759"/>
<dbReference type="SMART" id="SM00398">
    <property type="entry name" value="HMG"/>
    <property type="match status" value="2"/>
</dbReference>
<evidence type="ECO:0000256" key="7">
    <source>
        <dbReference type="ARBA" id="ARBA00023128"/>
    </source>
</evidence>
<dbReference type="PANTHER" id="PTHR48112:SF36">
    <property type="entry name" value="TRANSCRIPTION FACTOR A, MITOCHONDRIAL"/>
    <property type="match status" value="1"/>
</dbReference>
<dbReference type="GO" id="GO:0003677">
    <property type="term" value="F:DNA binding"/>
    <property type="evidence" value="ECO:0007669"/>
    <property type="project" value="UniProtKB-UniRule"/>
</dbReference>
<dbReference type="RefSeq" id="XP_012672829.2">
    <property type="nucleotide sequence ID" value="XM_012817375.2"/>
</dbReference>
<accession>A0A6P3VJ43</accession>
<dbReference type="CDD" id="cd21987">
    <property type="entry name" value="HMG-box_TFAM_rpt2"/>
    <property type="match status" value="1"/>
</dbReference>
<dbReference type="GeneID" id="105891212"/>
<organism evidence="17 18">
    <name type="scientific">Clupea harengus</name>
    <name type="common">Atlantic herring</name>
    <dbReference type="NCBI Taxonomy" id="7950"/>
    <lineage>
        <taxon>Eukaryota</taxon>
        <taxon>Metazoa</taxon>
        <taxon>Chordata</taxon>
        <taxon>Craniata</taxon>
        <taxon>Vertebrata</taxon>
        <taxon>Euteleostomi</taxon>
        <taxon>Actinopterygii</taxon>
        <taxon>Neopterygii</taxon>
        <taxon>Teleostei</taxon>
        <taxon>Clupei</taxon>
        <taxon>Clupeiformes</taxon>
        <taxon>Clupeoidei</taxon>
        <taxon>Clupeidae</taxon>
        <taxon>Clupea</taxon>
    </lineage>
</organism>
<feature type="compositionally biased region" description="Low complexity" evidence="15">
    <location>
        <begin position="258"/>
        <end position="276"/>
    </location>
</feature>
<evidence type="ECO:0000256" key="11">
    <source>
        <dbReference type="ARBA" id="ARBA00040582"/>
    </source>
</evidence>
<evidence type="ECO:0000313" key="17">
    <source>
        <dbReference type="Proteomes" id="UP000515152"/>
    </source>
</evidence>
<keyword evidence="17" id="KW-1185">Reference proteome</keyword>
<keyword evidence="2" id="KW-0597">Phosphoprotein</keyword>
<dbReference type="InterPro" id="IPR050342">
    <property type="entry name" value="HMGB"/>
</dbReference>
<gene>
    <name evidence="18" type="primary">tfam</name>
</gene>
<keyword evidence="8" id="KW-0010">Activator</keyword>
<evidence type="ECO:0000256" key="15">
    <source>
        <dbReference type="SAM" id="MobiDB-lite"/>
    </source>
</evidence>
<evidence type="ECO:0000256" key="8">
    <source>
        <dbReference type="ARBA" id="ARBA00023159"/>
    </source>
</evidence>
<keyword evidence="6 14" id="KW-0238">DNA-binding</keyword>
<dbReference type="Proteomes" id="UP000515152">
    <property type="component" value="Chromosome 23"/>
</dbReference>
<dbReference type="InterPro" id="IPR036910">
    <property type="entry name" value="HMG_box_dom_sf"/>
</dbReference>
<keyword evidence="7" id="KW-0496">Mitochondrion</keyword>
<dbReference type="InterPro" id="IPR009071">
    <property type="entry name" value="HMG_box_dom"/>
</dbReference>
<evidence type="ECO:0000256" key="10">
    <source>
        <dbReference type="ARBA" id="ARBA00023271"/>
    </source>
</evidence>
<name>A0A6P3VJ43_CLUHA</name>
<keyword evidence="9" id="KW-0804">Transcription</keyword>
<feature type="region of interest" description="Disordered" evidence="15">
    <location>
        <begin position="258"/>
        <end position="283"/>
    </location>
</feature>
<proteinExistence type="predicted"/>
<dbReference type="AlphaFoldDB" id="A0A6P3VJ43"/>
<dbReference type="GO" id="GO:0005634">
    <property type="term" value="C:nucleus"/>
    <property type="evidence" value="ECO:0007669"/>
    <property type="project" value="UniProtKB-UniRule"/>
</dbReference>
<feature type="DNA-binding region" description="HMG box" evidence="14">
    <location>
        <begin position="152"/>
        <end position="216"/>
    </location>
</feature>